<keyword evidence="3" id="KW-0732">Signal</keyword>
<dbReference type="InterPro" id="IPR039639">
    <property type="entry name" value="IDA-like"/>
</dbReference>
<protein>
    <submittedName>
        <fullName evidence="6">Uncharacterized protein</fullName>
    </submittedName>
</protein>
<gene>
    <name evidence="6" type="ORF">LLUT_LOCUS17092</name>
</gene>
<dbReference type="GO" id="GO:0010227">
    <property type="term" value="P:floral organ abscission"/>
    <property type="evidence" value="ECO:0007669"/>
    <property type="project" value="InterPro"/>
</dbReference>
<dbReference type="AlphaFoldDB" id="A0AAV1X4W2"/>
<dbReference type="PANTHER" id="PTHR33599">
    <property type="entry name" value="PROTEIN IDA-LIKE 5"/>
    <property type="match status" value="1"/>
</dbReference>
<reference evidence="6 7" key="1">
    <citation type="submission" date="2024-03" db="EMBL/GenBank/DDBJ databases">
        <authorList>
            <person name="Martinez-Hernandez J."/>
        </authorList>
    </citation>
    <scope>NUCLEOTIDE SEQUENCE [LARGE SCALE GENOMIC DNA]</scope>
</reference>
<keyword evidence="5" id="KW-0472">Membrane</keyword>
<dbReference type="Proteomes" id="UP001497480">
    <property type="component" value="Unassembled WGS sequence"/>
</dbReference>
<evidence type="ECO:0000313" key="6">
    <source>
        <dbReference type="EMBL" id="CAL0316032.1"/>
    </source>
</evidence>
<proteinExistence type="predicted"/>
<evidence type="ECO:0000256" key="5">
    <source>
        <dbReference type="SAM" id="Phobius"/>
    </source>
</evidence>
<comment type="subcellular location">
    <subcellularLocation>
        <location evidence="1">Secreted</location>
        <location evidence="1">Extracellular space</location>
    </subcellularLocation>
</comment>
<keyword evidence="7" id="KW-1185">Reference proteome</keyword>
<evidence type="ECO:0000256" key="2">
    <source>
        <dbReference type="ARBA" id="ARBA00022525"/>
    </source>
</evidence>
<evidence type="ECO:0000256" key="3">
    <source>
        <dbReference type="ARBA" id="ARBA00022729"/>
    </source>
</evidence>
<organism evidence="6 7">
    <name type="scientific">Lupinus luteus</name>
    <name type="common">European yellow lupine</name>
    <dbReference type="NCBI Taxonomy" id="3873"/>
    <lineage>
        <taxon>Eukaryota</taxon>
        <taxon>Viridiplantae</taxon>
        <taxon>Streptophyta</taxon>
        <taxon>Embryophyta</taxon>
        <taxon>Tracheophyta</taxon>
        <taxon>Spermatophyta</taxon>
        <taxon>Magnoliopsida</taxon>
        <taxon>eudicotyledons</taxon>
        <taxon>Gunneridae</taxon>
        <taxon>Pentapetalae</taxon>
        <taxon>rosids</taxon>
        <taxon>fabids</taxon>
        <taxon>Fabales</taxon>
        <taxon>Fabaceae</taxon>
        <taxon>Papilionoideae</taxon>
        <taxon>50 kb inversion clade</taxon>
        <taxon>genistoids sensu lato</taxon>
        <taxon>core genistoids</taxon>
        <taxon>Genisteae</taxon>
        <taxon>Lupinus</taxon>
    </lineage>
</organism>
<accession>A0AAV1X4W2</accession>
<dbReference type="GO" id="GO:0005576">
    <property type="term" value="C:extracellular region"/>
    <property type="evidence" value="ECO:0007669"/>
    <property type="project" value="UniProtKB-SubCell"/>
</dbReference>
<keyword evidence="2" id="KW-0964">Secreted</keyword>
<sequence length="79" mass="8759">MGRSRTKSHVYVLLVMLVLMIYLFGHSYGSRHTPLSKAHPKSQTPNHFLGFLPKATPIPASGPSRKHNDIGFQSSFGKP</sequence>
<dbReference type="PANTHER" id="PTHR33599:SF15">
    <property type="entry name" value="PROTEIN IDA-LIKE 2"/>
    <property type="match status" value="1"/>
</dbReference>
<keyword evidence="5" id="KW-1133">Transmembrane helix</keyword>
<evidence type="ECO:0000256" key="1">
    <source>
        <dbReference type="ARBA" id="ARBA00004239"/>
    </source>
</evidence>
<feature type="region of interest" description="Disordered" evidence="4">
    <location>
        <begin position="56"/>
        <end position="79"/>
    </location>
</feature>
<name>A0AAV1X4W2_LUPLU</name>
<evidence type="ECO:0000256" key="4">
    <source>
        <dbReference type="SAM" id="MobiDB-lite"/>
    </source>
</evidence>
<evidence type="ECO:0000313" key="7">
    <source>
        <dbReference type="Proteomes" id="UP001497480"/>
    </source>
</evidence>
<feature type="transmembrane region" description="Helical" evidence="5">
    <location>
        <begin position="12"/>
        <end position="29"/>
    </location>
</feature>
<comment type="caution">
    <text evidence="6">The sequence shown here is derived from an EMBL/GenBank/DDBJ whole genome shotgun (WGS) entry which is preliminary data.</text>
</comment>
<keyword evidence="5" id="KW-0812">Transmembrane</keyword>
<dbReference type="EMBL" id="CAXHTB010000012">
    <property type="protein sequence ID" value="CAL0316032.1"/>
    <property type="molecule type" value="Genomic_DNA"/>
</dbReference>